<protein>
    <submittedName>
        <fullName evidence="1">Type VI secretion system baseplate subunit TssK</fullName>
    </submittedName>
</protein>
<gene>
    <name evidence="1" type="primary">tssK</name>
    <name evidence="1" type="ORF">QP177_07265</name>
</gene>
<dbReference type="Proteomes" id="UP001240561">
    <property type="component" value="Unassembled WGS sequence"/>
</dbReference>
<reference evidence="1 2" key="1">
    <citation type="submission" date="2023-05" db="EMBL/GenBank/DDBJ databases">
        <title>Cataloging the Phylogenetic Diversity of Human Bladder Bacteria.</title>
        <authorList>
            <person name="Du J."/>
        </authorList>
    </citation>
    <scope>NUCLEOTIDE SEQUENCE [LARGE SCALE GENOMIC DNA]</scope>
    <source>
        <strain evidence="1 2">UMB9230</strain>
    </source>
</reference>
<feature type="non-terminal residue" evidence="1">
    <location>
        <position position="86"/>
    </location>
</feature>
<evidence type="ECO:0000313" key="2">
    <source>
        <dbReference type="Proteomes" id="UP001240561"/>
    </source>
</evidence>
<dbReference type="AlphaFoldDB" id="A0ABD4ZDF2"/>
<dbReference type="EMBL" id="JASOGJ010000119">
    <property type="protein sequence ID" value="MDK6696344.1"/>
    <property type="molecule type" value="Genomic_DNA"/>
</dbReference>
<organism evidence="1 2">
    <name type="scientific">Gardnerella vaginalis</name>
    <dbReference type="NCBI Taxonomy" id="2702"/>
    <lineage>
        <taxon>Bacteria</taxon>
        <taxon>Bacillati</taxon>
        <taxon>Actinomycetota</taxon>
        <taxon>Actinomycetes</taxon>
        <taxon>Bifidobacteriales</taxon>
        <taxon>Bifidobacteriaceae</taxon>
        <taxon>Gardnerella</taxon>
    </lineage>
</organism>
<name>A0ABD4ZDF2_GARVA</name>
<proteinExistence type="predicted"/>
<feature type="non-terminal residue" evidence="1">
    <location>
        <position position="1"/>
    </location>
</feature>
<evidence type="ECO:0000313" key="1">
    <source>
        <dbReference type="EMBL" id="MDK6696344.1"/>
    </source>
</evidence>
<dbReference type="InterPro" id="IPR010263">
    <property type="entry name" value="T6SS_TssK"/>
</dbReference>
<comment type="caution">
    <text evidence="1">The sequence shown here is derived from an EMBL/GenBank/DDBJ whole genome shotgun (WGS) entry which is preliminary data.</text>
</comment>
<accession>A0ABD4ZDF2</accession>
<sequence>EVMVLPQAESRELTVVLALPHEHENGGNCLQMEQRAERPVRWRLAWREVRNRYGEDSRQIAVMLAQLTLRTADDNNGDYQTVAVAR</sequence>
<dbReference type="Pfam" id="PF05936">
    <property type="entry name" value="T6SS_VasE"/>
    <property type="match status" value="1"/>
</dbReference>